<reference evidence="3" key="1">
    <citation type="submission" date="2020-09" db="EMBL/GenBank/DDBJ databases">
        <title>Taishania pollutisoli gen. nov., sp. nov., Isolated from Tetrabromobisphenol A-Contaminated Soil.</title>
        <authorList>
            <person name="Chen Q."/>
        </authorList>
    </citation>
    <scope>NUCLEOTIDE SEQUENCE</scope>
    <source>
        <strain evidence="3">CZZ-1</strain>
    </source>
</reference>
<dbReference type="Gene3D" id="3.10.450.360">
    <property type="match status" value="1"/>
</dbReference>
<dbReference type="EMBL" id="JACVEL010000002">
    <property type="protein sequence ID" value="MBC9811837.1"/>
    <property type="molecule type" value="Genomic_DNA"/>
</dbReference>
<sequence length="150" mass="17200">MKKYFLIGMYVAGALFFNTTLAQDINQSEVPSIVVNNFQQQFSKAYDIEWEKEVAYYKVEFELGANGRDHEVWYDAKGNIVKHKEEISKSELPKSIHTKIGSDFNGHRIDDTKKITEGSKIVYSVELKSAASEWKVLFDKDGNVLSKRPD</sequence>
<dbReference type="SUPFAM" id="SSF160574">
    <property type="entry name" value="BT0923-like"/>
    <property type="match status" value="1"/>
</dbReference>
<comment type="caution">
    <text evidence="3">The sequence shown here is derived from an EMBL/GenBank/DDBJ whole genome shotgun (WGS) entry which is preliminary data.</text>
</comment>
<evidence type="ECO:0000313" key="3">
    <source>
        <dbReference type="EMBL" id="MBC9811837.1"/>
    </source>
</evidence>
<keyword evidence="1" id="KW-0732">Signal</keyword>
<evidence type="ECO:0000313" key="4">
    <source>
        <dbReference type="Proteomes" id="UP000652681"/>
    </source>
</evidence>
<feature type="signal peptide" evidence="1">
    <location>
        <begin position="1"/>
        <end position="22"/>
    </location>
</feature>
<proteinExistence type="predicted"/>
<accession>A0A8J6P4Z5</accession>
<gene>
    <name evidence="3" type="ORF">H9Y05_05040</name>
</gene>
<dbReference type="InterPro" id="IPR021533">
    <property type="entry name" value="PepSY-like"/>
</dbReference>
<dbReference type="Proteomes" id="UP000652681">
    <property type="component" value="Unassembled WGS sequence"/>
</dbReference>
<dbReference type="AlphaFoldDB" id="A0A8J6P4Z5"/>
<protein>
    <submittedName>
        <fullName evidence="3">PepSY-like domain-containing protein</fullName>
    </submittedName>
</protein>
<organism evidence="3 4">
    <name type="scientific">Taishania pollutisoli</name>
    <dbReference type="NCBI Taxonomy" id="2766479"/>
    <lineage>
        <taxon>Bacteria</taxon>
        <taxon>Pseudomonadati</taxon>
        <taxon>Bacteroidota</taxon>
        <taxon>Flavobacteriia</taxon>
        <taxon>Flavobacteriales</taxon>
        <taxon>Crocinitomicaceae</taxon>
        <taxon>Taishania</taxon>
    </lineage>
</organism>
<feature type="domain" description="Putative beta-lactamase-inhibitor-like PepSY-like" evidence="2">
    <location>
        <begin position="56"/>
        <end position="145"/>
    </location>
</feature>
<name>A0A8J6P4Z5_9FLAO</name>
<dbReference type="RefSeq" id="WP_216713663.1">
    <property type="nucleotide sequence ID" value="NZ_JACVEL010000002.1"/>
</dbReference>
<evidence type="ECO:0000259" key="2">
    <source>
        <dbReference type="Pfam" id="PF11396"/>
    </source>
</evidence>
<feature type="chain" id="PRO_5035328380" evidence="1">
    <location>
        <begin position="23"/>
        <end position="150"/>
    </location>
</feature>
<evidence type="ECO:0000256" key="1">
    <source>
        <dbReference type="SAM" id="SignalP"/>
    </source>
</evidence>
<keyword evidence="4" id="KW-1185">Reference proteome</keyword>
<dbReference type="Pfam" id="PF11396">
    <property type="entry name" value="PepSY_like"/>
    <property type="match status" value="1"/>
</dbReference>